<proteinExistence type="predicted"/>
<organism evidence="2 3">
    <name type="scientific">Rhizoctonia solani</name>
    <dbReference type="NCBI Taxonomy" id="456999"/>
    <lineage>
        <taxon>Eukaryota</taxon>
        <taxon>Fungi</taxon>
        <taxon>Dikarya</taxon>
        <taxon>Basidiomycota</taxon>
        <taxon>Agaricomycotina</taxon>
        <taxon>Agaricomycetes</taxon>
        <taxon>Cantharellales</taxon>
        <taxon>Ceratobasidiaceae</taxon>
        <taxon>Rhizoctonia</taxon>
    </lineage>
</organism>
<evidence type="ECO:0000313" key="3">
    <source>
        <dbReference type="Proteomes" id="UP000663846"/>
    </source>
</evidence>
<evidence type="ECO:0000313" key="2">
    <source>
        <dbReference type="EMBL" id="CAE6400702.1"/>
    </source>
</evidence>
<sequence length="160" mass="17987">MPSPLRKSFWGLSELVPNPHSESSHEGDPPPREPPQDPDSIAATDIQMSPLNQGVVHTVSVPLKKFKSESLEPQELIRTPRVVLPPGSSEQSHRITNIYTTQFLSATEQDFRKHIEESTDVTEVGERATYLATYKSATIVCHTAPYIQYVLTYPFRSRLT</sequence>
<feature type="compositionally biased region" description="Basic and acidic residues" evidence="1">
    <location>
        <begin position="22"/>
        <end position="35"/>
    </location>
</feature>
<dbReference type="EMBL" id="CAJMWS010000303">
    <property type="protein sequence ID" value="CAE6400702.1"/>
    <property type="molecule type" value="Genomic_DNA"/>
</dbReference>
<reference evidence="2" key="1">
    <citation type="submission" date="2021-01" db="EMBL/GenBank/DDBJ databases">
        <authorList>
            <person name="Kaushik A."/>
        </authorList>
    </citation>
    <scope>NUCLEOTIDE SEQUENCE</scope>
    <source>
        <strain evidence="2">AG1-1C</strain>
    </source>
</reference>
<evidence type="ECO:0000256" key="1">
    <source>
        <dbReference type="SAM" id="MobiDB-lite"/>
    </source>
</evidence>
<protein>
    <submittedName>
        <fullName evidence="2">Uncharacterized protein</fullName>
    </submittedName>
</protein>
<dbReference type="AlphaFoldDB" id="A0A8H3A3J4"/>
<comment type="caution">
    <text evidence="2">The sequence shown here is derived from an EMBL/GenBank/DDBJ whole genome shotgun (WGS) entry which is preliminary data.</text>
</comment>
<name>A0A8H3A3J4_9AGAM</name>
<feature type="region of interest" description="Disordered" evidence="1">
    <location>
        <begin position="1"/>
        <end position="42"/>
    </location>
</feature>
<dbReference type="Proteomes" id="UP000663846">
    <property type="component" value="Unassembled WGS sequence"/>
</dbReference>
<accession>A0A8H3A3J4</accession>
<gene>
    <name evidence="2" type="ORF">RDB_LOCUS55838</name>
</gene>